<keyword evidence="6" id="KW-0150">Chloroplast</keyword>
<keyword evidence="5" id="KW-1133">Transmembrane helix</keyword>
<protein>
    <recommendedName>
        <fullName evidence="3">Uncharacterized protein ycf33</fullName>
    </recommendedName>
</protein>
<keyword evidence="4 6" id="KW-0934">Plastid</keyword>
<dbReference type="InterPro" id="IPR008470">
    <property type="entry name" value="Uncharacterised_Ycf33"/>
</dbReference>
<proteinExistence type="inferred from homology"/>
<evidence type="ECO:0000256" key="1">
    <source>
        <dbReference type="ARBA" id="ARBA00004474"/>
    </source>
</evidence>
<dbReference type="EMBL" id="MT211885">
    <property type="protein sequence ID" value="QJF58594.1"/>
    <property type="molecule type" value="Genomic_DNA"/>
</dbReference>
<keyword evidence="5" id="KW-0472">Membrane</keyword>
<comment type="subcellular location">
    <subcellularLocation>
        <location evidence="1">Plastid</location>
    </subcellularLocation>
</comment>
<dbReference type="AlphaFoldDB" id="A0A6M3WCI5"/>
<dbReference type="EMBL" id="MT211884">
    <property type="protein sequence ID" value="QJF58395.1"/>
    <property type="molecule type" value="Genomic_DNA"/>
</dbReference>
<dbReference type="GO" id="GO:0009536">
    <property type="term" value="C:plastid"/>
    <property type="evidence" value="ECO:0007669"/>
    <property type="project" value="UniProtKB-SubCell"/>
</dbReference>
<dbReference type="PANTHER" id="PTHR36049:SF3">
    <property type="match status" value="1"/>
</dbReference>
<dbReference type="EMBL" id="MT211886">
    <property type="protein sequence ID" value="QJF58793.1"/>
    <property type="molecule type" value="Genomic_DNA"/>
</dbReference>
<feature type="transmembrane region" description="Helical" evidence="5">
    <location>
        <begin position="20"/>
        <end position="40"/>
    </location>
</feature>
<organism evidence="6">
    <name type="scientific">Corallina officinalis</name>
    <name type="common">Coral seaweed</name>
    <dbReference type="NCBI Taxonomy" id="35170"/>
    <lineage>
        <taxon>Eukaryota</taxon>
        <taxon>Rhodophyta</taxon>
        <taxon>Florideophyceae</taxon>
        <taxon>Corallinophycidae</taxon>
        <taxon>Corallinales</taxon>
        <taxon>Corallinaceae</taxon>
        <taxon>Corallinoideae</taxon>
        <taxon>Corallina</taxon>
    </lineage>
</organism>
<dbReference type="EMBL" id="MT211887">
    <property type="protein sequence ID" value="QJF58992.1"/>
    <property type="molecule type" value="Genomic_DNA"/>
</dbReference>
<name>A0A6M3WCI5_COROI</name>
<accession>A0A6M3WCI5</accession>
<evidence type="ECO:0000256" key="2">
    <source>
        <dbReference type="ARBA" id="ARBA00010985"/>
    </source>
</evidence>
<dbReference type="Pfam" id="PF05421">
    <property type="entry name" value="DUF751"/>
    <property type="match status" value="1"/>
</dbReference>
<feature type="transmembrane region" description="Helical" evidence="5">
    <location>
        <begin position="47"/>
        <end position="70"/>
    </location>
</feature>
<sequence>MKKINYMHIFWDNILKFPRFFISVLVGFFLTIFNPFFELLKKPQQRYILIIILSTISIIILQILKLMLAIN</sequence>
<keyword evidence="5" id="KW-0812">Transmembrane</keyword>
<evidence type="ECO:0000313" key="6">
    <source>
        <dbReference type="EMBL" id="QJF58395.1"/>
    </source>
</evidence>
<comment type="similarity">
    <text evidence="2">Belongs to the ycf33 family.</text>
</comment>
<reference evidence="6" key="1">
    <citation type="submission" date="2020-03" db="EMBL/GenBank/DDBJ databases">
        <title>Mitochondrial and Plastid genome variability of Corallina officinalis (Corallinales, Rhodophyta).</title>
        <authorList>
            <person name="Yesson C."/>
            <person name="Bian X."/>
            <person name="Williamson C."/>
            <person name="Briscoe A.G."/>
            <person name="Brodie J."/>
        </authorList>
    </citation>
    <scope>NUCLEOTIDE SEQUENCE</scope>
</reference>
<evidence type="ECO:0000256" key="4">
    <source>
        <dbReference type="ARBA" id="ARBA00022640"/>
    </source>
</evidence>
<evidence type="ECO:0000256" key="3">
    <source>
        <dbReference type="ARBA" id="ARBA00021584"/>
    </source>
</evidence>
<dbReference type="PANTHER" id="PTHR36049">
    <property type="entry name" value="TRANSMEMBRANE PROTEIN"/>
    <property type="match status" value="1"/>
</dbReference>
<geneLocation type="chloroplast" evidence="6"/>
<evidence type="ECO:0000256" key="5">
    <source>
        <dbReference type="SAM" id="Phobius"/>
    </source>
</evidence>